<reference evidence="10" key="1">
    <citation type="submission" date="2019-11" db="EMBL/GenBank/DDBJ databases">
        <authorList>
            <person name="Feng L."/>
        </authorList>
    </citation>
    <scope>NUCLEOTIDE SEQUENCE</scope>
    <source>
        <strain evidence="10">ElentaLFYP107</strain>
    </source>
</reference>
<evidence type="ECO:0000256" key="4">
    <source>
        <dbReference type="ARBA" id="ARBA00022679"/>
    </source>
</evidence>
<feature type="active site" description="Proton acceptor" evidence="8">
    <location>
        <position position="260"/>
    </location>
</feature>
<dbReference type="HAMAP" id="MF_00295">
    <property type="entry name" value="MetA_acyltransf"/>
    <property type="match status" value="1"/>
</dbReference>
<evidence type="ECO:0000256" key="6">
    <source>
        <dbReference type="ARBA" id="ARBA00023315"/>
    </source>
</evidence>
<gene>
    <name evidence="10" type="primary">metA</name>
    <name evidence="8" type="synonym">metAA</name>
    <name evidence="10" type="ORF">ELLFYP107_01625</name>
</gene>
<name>A0A6N2ZQK7_EGGLN</name>
<evidence type="ECO:0000256" key="3">
    <source>
        <dbReference type="ARBA" id="ARBA00022605"/>
    </source>
</evidence>
<evidence type="ECO:0000256" key="9">
    <source>
        <dbReference type="PIRSR" id="PIRSR000450-1"/>
    </source>
</evidence>
<evidence type="ECO:0000313" key="10">
    <source>
        <dbReference type="EMBL" id="VYT81825.1"/>
    </source>
</evidence>
<organism evidence="10">
    <name type="scientific">Eggerthella lenta</name>
    <name type="common">Eubacterium lentum</name>
    <dbReference type="NCBI Taxonomy" id="84112"/>
    <lineage>
        <taxon>Bacteria</taxon>
        <taxon>Bacillati</taxon>
        <taxon>Actinomycetota</taxon>
        <taxon>Coriobacteriia</taxon>
        <taxon>Eggerthellales</taxon>
        <taxon>Eggerthellaceae</taxon>
        <taxon>Eggerthella</taxon>
    </lineage>
</organism>
<dbReference type="NCBIfam" id="TIGR01001">
    <property type="entry name" value="metA"/>
    <property type="match status" value="1"/>
</dbReference>
<dbReference type="GO" id="GO:0019281">
    <property type="term" value="P:L-methionine biosynthetic process from homoserine via O-succinyl-L-homoserine and cystathionine"/>
    <property type="evidence" value="ECO:0007669"/>
    <property type="project" value="InterPro"/>
</dbReference>
<dbReference type="InterPro" id="IPR033752">
    <property type="entry name" value="MetA_family"/>
</dbReference>
<evidence type="ECO:0000256" key="2">
    <source>
        <dbReference type="ARBA" id="ARBA00022490"/>
    </source>
</evidence>
<evidence type="ECO:0000256" key="1">
    <source>
        <dbReference type="ARBA" id="ARBA00004496"/>
    </source>
</evidence>
<dbReference type="GO" id="GO:0004414">
    <property type="term" value="F:homoserine O-acetyltransferase activity"/>
    <property type="evidence" value="ECO:0007669"/>
    <property type="project" value="UniProtKB-EC"/>
</dbReference>
<evidence type="ECO:0000256" key="5">
    <source>
        <dbReference type="ARBA" id="ARBA00023167"/>
    </source>
</evidence>
<dbReference type="Pfam" id="PF04204">
    <property type="entry name" value="HTS"/>
    <property type="match status" value="1"/>
</dbReference>
<dbReference type="GO" id="GO:0008899">
    <property type="term" value="F:homoserine O-succinyltransferase activity"/>
    <property type="evidence" value="ECO:0007669"/>
    <property type="project" value="UniProtKB-UniRule"/>
</dbReference>
<keyword evidence="6 8" id="KW-0012">Acyltransferase</keyword>
<comment type="similarity">
    <text evidence="8">Belongs to the MetA family.</text>
</comment>
<dbReference type="EC" id="2.3.1.31" evidence="8"/>
<feature type="binding site" evidence="8">
    <location>
        <position position="217"/>
    </location>
    <ligand>
        <name>substrate</name>
    </ligand>
</feature>
<feature type="binding site" evidence="8">
    <location>
        <position position="274"/>
    </location>
    <ligand>
        <name>substrate</name>
    </ligand>
</feature>
<dbReference type="PIRSF" id="PIRSF000450">
    <property type="entry name" value="H_ser_succinyltr"/>
    <property type="match status" value="1"/>
</dbReference>
<dbReference type="AlphaFoldDB" id="A0A6N2ZQK7"/>
<dbReference type="UniPathway" id="UPA00051">
    <property type="reaction ID" value="UER00074"/>
</dbReference>
<dbReference type="Gene3D" id="3.40.50.880">
    <property type="match status" value="1"/>
</dbReference>
<keyword evidence="5 8" id="KW-0486">Methionine biosynthesis</keyword>
<sequence>MIQTVTTGTSVPARYRDDLRNARFPMPIRIPDSLPATEVLEGENIFVMTEYRAMHQDIRPLKVLLLNLMPTKIVTETQIMRKLSNTPLQIEVSLLQTASHEAKNVSEQHLDTFYTTFDEIKDQRFDGMIITGAPVELLDFEDVDYWDELARIMDWSATNVHSTFHICWGAQAGIYHHYGIPKYELENKLFGVFDHEVVKPSSPLVRGFNDSFRAPHSRYTEVHAADIEAHPDLELIAVSDEAGVYIAKSTDSRHFFVFGHPEYDADTLMAEYERDIAKGLDMPLPRHYFPNDDPTQAPRVTWRAHAQLLYTNWLNYYVYQTTPYDLAKVGTEEDSVHE</sequence>
<dbReference type="CDD" id="cd03131">
    <property type="entry name" value="GATase1_HTS"/>
    <property type="match status" value="1"/>
</dbReference>
<feature type="site" description="Important for substrate specificity" evidence="8">
    <location>
        <position position="217"/>
    </location>
</feature>
<keyword evidence="2 8" id="KW-0963">Cytoplasm</keyword>
<comment type="function">
    <text evidence="8">Transfers an acetyl group from acetyl-CoA to L-homoserine, forming acetyl-L-homoserine.</text>
</comment>
<comment type="pathway">
    <text evidence="8">Amino-acid biosynthesis; L-methionine biosynthesis via de novo pathway; O-acetyl-L-homoserine from L-homoserine: step 1/1.</text>
</comment>
<dbReference type="GO" id="GO:0005737">
    <property type="term" value="C:cytoplasm"/>
    <property type="evidence" value="ECO:0007669"/>
    <property type="project" value="UniProtKB-SubCell"/>
</dbReference>
<comment type="catalytic activity">
    <reaction evidence="7 8">
        <text>L-homoserine + acetyl-CoA = O-acetyl-L-homoserine + CoA</text>
        <dbReference type="Rhea" id="RHEA:13701"/>
        <dbReference type="ChEBI" id="CHEBI:57287"/>
        <dbReference type="ChEBI" id="CHEBI:57288"/>
        <dbReference type="ChEBI" id="CHEBI:57476"/>
        <dbReference type="ChEBI" id="CHEBI:57716"/>
        <dbReference type="EC" id="2.3.1.31"/>
    </reaction>
</comment>
<comment type="caution">
    <text evidence="8">Lacks conserved residue(s) required for the propagation of feature annotation.</text>
</comment>
<dbReference type="FunFam" id="3.40.50.880:FF:000004">
    <property type="entry name" value="Homoserine O-succinyltransferase"/>
    <property type="match status" value="1"/>
</dbReference>
<keyword evidence="4 8" id="KW-0808">Transferase</keyword>
<evidence type="ECO:0000256" key="7">
    <source>
        <dbReference type="ARBA" id="ARBA00049043"/>
    </source>
</evidence>
<proteinExistence type="inferred from homology"/>
<dbReference type="InterPro" id="IPR029062">
    <property type="entry name" value="Class_I_gatase-like"/>
</dbReference>
<dbReference type="PANTHER" id="PTHR20919:SF0">
    <property type="entry name" value="HOMOSERINE O-SUCCINYLTRANSFERASE"/>
    <property type="match status" value="1"/>
</dbReference>
<dbReference type="PANTHER" id="PTHR20919">
    <property type="entry name" value="HOMOSERINE O-SUCCINYLTRANSFERASE"/>
    <property type="match status" value="1"/>
</dbReference>
<dbReference type="EMBL" id="CACRTT010000006">
    <property type="protein sequence ID" value="VYT81825.1"/>
    <property type="molecule type" value="Genomic_DNA"/>
</dbReference>
<dbReference type="InterPro" id="IPR005697">
    <property type="entry name" value="HST_MetA"/>
</dbReference>
<feature type="active site" description="Acyl-thioester intermediate" evidence="8 9">
    <location>
        <position position="167"/>
    </location>
</feature>
<keyword evidence="3 8" id="KW-0028">Amino-acid biosynthesis</keyword>
<dbReference type="SUPFAM" id="SSF52317">
    <property type="entry name" value="Class I glutamine amidotransferase-like"/>
    <property type="match status" value="1"/>
</dbReference>
<comment type="subcellular location">
    <subcellularLocation>
        <location evidence="1 8">Cytoplasm</location>
    </subcellularLocation>
</comment>
<feature type="site" description="Important for acyl-CoA specificity" evidence="8">
    <location>
        <position position="136"/>
    </location>
</feature>
<feature type="binding site" evidence="8">
    <location>
        <position position="188"/>
    </location>
    <ligand>
        <name>substrate</name>
    </ligand>
</feature>
<protein>
    <recommendedName>
        <fullName evidence="8">Homoserine O-acetyltransferase</fullName>
        <shortName evidence="8">HAT</shortName>
        <ecNumber evidence="8">2.3.1.31</ecNumber>
    </recommendedName>
    <alternativeName>
        <fullName evidence="8">Homoserine transacetylase</fullName>
        <shortName evidence="8">HTA</shortName>
    </alternativeName>
</protein>
<evidence type="ECO:0000256" key="8">
    <source>
        <dbReference type="HAMAP-Rule" id="MF_00295"/>
    </source>
</evidence>
<feature type="active site" evidence="8">
    <location>
        <position position="262"/>
    </location>
</feature>
<accession>A0A6N2ZQK7</accession>